<accession>A0A834HYM9</accession>
<sequence>MTRLSLRVTELMFNQCEAVPRHAHIKPDIRHVTTLELISIRRESVQNGAVPTLNGTSRRSAHQTTTPTRSAEISPHPRGPRVRPTNLLIGLLHNCCEAYSIILSLSLRIATLRSAERSASAWLQVPVPEGFSRPRVTGTPHGPPRPTTDRDKGDRRRFLSHGPEQ</sequence>
<organism evidence="2 3">
    <name type="scientific">Rhynchophorus ferrugineus</name>
    <name type="common">Red palm weevil</name>
    <name type="synonym">Curculio ferrugineus</name>
    <dbReference type="NCBI Taxonomy" id="354439"/>
    <lineage>
        <taxon>Eukaryota</taxon>
        <taxon>Metazoa</taxon>
        <taxon>Ecdysozoa</taxon>
        <taxon>Arthropoda</taxon>
        <taxon>Hexapoda</taxon>
        <taxon>Insecta</taxon>
        <taxon>Pterygota</taxon>
        <taxon>Neoptera</taxon>
        <taxon>Endopterygota</taxon>
        <taxon>Coleoptera</taxon>
        <taxon>Polyphaga</taxon>
        <taxon>Cucujiformia</taxon>
        <taxon>Curculionidae</taxon>
        <taxon>Dryophthorinae</taxon>
        <taxon>Rhynchophorus</taxon>
    </lineage>
</organism>
<feature type="compositionally biased region" description="Polar residues" evidence="1">
    <location>
        <begin position="48"/>
        <end position="71"/>
    </location>
</feature>
<proteinExistence type="predicted"/>
<feature type="region of interest" description="Disordered" evidence="1">
    <location>
        <begin position="48"/>
        <end position="81"/>
    </location>
</feature>
<gene>
    <name evidence="2" type="ORF">GWI33_017152</name>
</gene>
<keyword evidence="3" id="KW-1185">Reference proteome</keyword>
<feature type="compositionally biased region" description="Basic and acidic residues" evidence="1">
    <location>
        <begin position="147"/>
        <end position="165"/>
    </location>
</feature>
<dbReference type="Proteomes" id="UP000625711">
    <property type="component" value="Unassembled WGS sequence"/>
</dbReference>
<dbReference type="AlphaFoldDB" id="A0A834HYM9"/>
<evidence type="ECO:0000313" key="3">
    <source>
        <dbReference type="Proteomes" id="UP000625711"/>
    </source>
</evidence>
<reference evidence="2" key="1">
    <citation type="submission" date="2020-08" db="EMBL/GenBank/DDBJ databases">
        <title>Genome sequencing and assembly of the red palm weevil Rhynchophorus ferrugineus.</title>
        <authorList>
            <person name="Dias G.B."/>
            <person name="Bergman C.M."/>
            <person name="Manee M."/>
        </authorList>
    </citation>
    <scope>NUCLEOTIDE SEQUENCE</scope>
    <source>
        <strain evidence="2">AA-2017</strain>
        <tissue evidence="2">Whole larva</tissue>
    </source>
</reference>
<dbReference type="EMBL" id="JAACXV010014179">
    <property type="protein sequence ID" value="KAF7269809.1"/>
    <property type="molecule type" value="Genomic_DNA"/>
</dbReference>
<evidence type="ECO:0000313" key="2">
    <source>
        <dbReference type="EMBL" id="KAF7269809.1"/>
    </source>
</evidence>
<protein>
    <submittedName>
        <fullName evidence="2">Uncharacterized protein</fullName>
    </submittedName>
</protein>
<evidence type="ECO:0000256" key="1">
    <source>
        <dbReference type="SAM" id="MobiDB-lite"/>
    </source>
</evidence>
<feature type="region of interest" description="Disordered" evidence="1">
    <location>
        <begin position="128"/>
        <end position="165"/>
    </location>
</feature>
<name>A0A834HYM9_RHYFE</name>
<comment type="caution">
    <text evidence="2">The sequence shown here is derived from an EMBL/GenBank/DDBJ whole genome shotgun (WGS) entry which is preliminary data.</text>
</comment>